<organism evidence="2 3">
    <name type="scientific">Hibiscus sabdariffa</name>
    <name type="common">roselle</name>
    <dbReference type="NCBI Taxonomy" id="183260"/>
    <lineage>
        <taxon>Eukaryota</taxon>
        <taxon>Viridiplantae</taxon>
        <taxon>Streptophyta</taxon>
        <taxon>Embryophyta</taxon>
        <taxon>Tracheophyta</taxon>
        <taxon>Spermatophyta</taxon>
        <taxon>Magnoliopsida</taxon>
        <taxon>eudicotyledons</taxon>
        <taxon>Gunneridae</taxon>
        <taxon>Pentapetalae</taxon>
        <taxon>rosids</taxon>
        <taxon>malvids</taxon>
        <taxon>Malvales</taxon>
        <taxon>Malvaceae</taxon>
        <taxon>Malvoideae</taxon>
        <taxon>Hibiscus</taxon>
    </lineage>
</organism>
<evidence type="ECO:0000256" key="1">
    <source>
        <dbReference type="SAM" id="MobiDB-lite"/>
    </source>
</evidence>
<comment type="caution">
    <text evidence="2">The sequence shown here is derived from an EMBL/GenBank/DDBJ whole genome shotgun (WGS) entry which is preliminary data.</text>
</comment>
<reference evidence="2 3" key="1">
    <citation type="journal article" date="2024" name="G3 (Bethesda)">
        <title>Genome assembly of Hibiscus sabdariffa L. provides insights into metabolisms of medicinal natural products.</title>
        <authorList>
            <person name="Kim T."/>
        </authorList>
    </citation>
    <scope>NUCLEOTIDE SEQUENCE [LARGE SCALE GENOMIC DNA]</scope>
    <source>
        <strain evidence="2">TK-2024</strain>
        <tissue evidence="2">Old leaves</tissue>
    </source>
</reference>
<evidence type="ECO:0000313" key="3">
    <source>
        <dbReference type="Proteomes" id="UP001472677"/>
    </source>
</evidence>
<dbReference type="Proteomes" id="UP001472677">
    <property type="component" value="Unassembled WGS sequence"/>
</dbReference>
<gene>
    <name evidence="2" type="ORF">V6N12_049999</name>
</gene>
<feature type="region of interest" description="Disordered" evidence="1">
    <location>
        <begin position="1"/>
        <end position="36"/>
    </location>
</feature>
<name>A0ABR2GB56_9ROSI</name>
<accession>A0ABR2GB56</accession>
<keyword evidence="3" id="KW-1185">Reference proteome</keyword>
<evidence type="ECO:0000313" key="2">
    <source>
        <dbReference type="EMBL" id="KAK8600141.1"/>
    </source>
</evidence>
<sequence>MSGNRGEEDSAIKRYDSQHHNVAESRTHRVHSNLKEPSGHLVGFGLDDAAIREALHNHCQAEYEEQCQ</sequence>
<dbReference type="EMBL" id="JBBPBM010000001">
    <property type="protein sequence ID" value="KAK8600141.1"/>
    <property type="molecule type" value="Genomic_DNA"/>
</dbReference>
<proteinExistence type="predicted"/>
<protein>
    <submittedName>
        <fullName evidence="2">Uncharacterized protein</fullName>
    </submittedName>
</protein>